<feature type="region of interest" description="Disordered" evidence="1">
    <location>
        <begin position="53"/>
        <end position="89"/>
    </location>
</feature>
<gene>
    <name evidence="2" type="ORF">ACM01_08040</name>
</gene>
<dbReference type="EMBL" id="LFNT01000006">
    <property type="protein sequence ID" value="KMS75710.1"/>
    <property type="molecule type" value="Genomic_DNA"/>
</dbReference>
<sequence length="89" mass="9237">MTTIQLELLRGAATAGQRVEGGNASSKGADDDRMLGVQPGGEVVTHGHRYGEDARLPARGPFKALPSGADTIGGSVVKRRPNSERGLGR</sequence>
<dbReference type="PATRIC" id="fig|1938.3.peg.5932"/>
<dbReference type="AlphaFoldDB" id="A0A0J8CCV5"/>
<evidence type="ECO:0000313" key="3">
    <source>
        <dbReference type="Proteomes" id="UP000037432"/>
    </source>
</evidence>
<organism evidence="2 3">
    <name type="scientific">Streptomyces viridochromogenes</name>
    <dbReference type="NCBI Taxonomy" id="1938"/>
    <lineage>
        <taxon>Bacteria</taxon>
        <taxon>Bacillati</taxon>
        <taxon>Actinomycetota</taxon>
        <taxon>Actinomycetes</taxon>
        <taxon>Kitasatosporales</taxon>
        <taxon>Streptomycetaceae</taxon>
        <taxon>Streptomyces</taxon>
    </lineage>
</organism>
<proteinExistence type="predicted"/>
<dbReference type="RefSeq" id="WP_048580399.1">
    <property type="nucleotide sequence ID" value="NZ_LFNT01000006.1"/>
</dbReference>
<reference evidence="2 3" key="1">
    <citation type="submission" date="2015-06" db="EMBL/GenBank/DDBJ databases">
        <authorList>
            <person name="Ju K.-S."/>
            <person name="Doroghazi J.R."/>
            <person name="Metcalf W.W."/>
        </authorList>
    </citation>
    <scope>NUCLEOTIDE SEQUENCE [LARGE SCALE GENOMIC DNA]</scope>
    <source>
        <strain evidence="2 3">NRRL 3414</strain>
    </source>
</reference>
<evidence type="ECO:0000313" key="2">
    <source>
        <dbReference type="EMBL" id="KMS75710.1"/>
    </source>
</evidence>
<comment type="caution">
    <text evidence="2">The sequence shown here is derived from an EMBL/GenBank/DDBJ whole genome shotgun (WGS) entry which is preliminary data.</text>
</comment>
<evidence type="ECO:0000256" key="1">
    <source>
        <dbReference type="SAM" id="MobiDB-lite"/>
    </source>
</evidence>
<protein>
    <submittedName>
        <fullName evidence="2">Uncharacterized protein</fullName>
    </submittedName>
</protein>
<name>A0A0J8CCV5_STRVR</name>
<accession>A0A0J8CCV5</accession>
<dbReference type="Proteomes" id="UP000037432">
    <property type="component" value="Unassembled WGS sequence"/>
</dbReference>
<feature type="region of interest" description="Disordered" evidence="1">
    <location>
        <begin position="14"/>
        <end position="35"/>
    </location>
</feature>